<gene>
    <name evidence="10" type="ORF">HICCMSTLAB_LOCUS240</name>
</gene>
<evidence type="ECO:0000256" key="4">
    <source>
        <dbReference type="ARBA" id="ARBA00039009"/>
    </source>
</evidence>
<dbReference type="SUPFAM" id="SSF56801">
    <property type="entry name" value="Acetyl-CoA synthetase-like"/>
    <property type="match status" value="1"/>
</dbReference>
<comment type="catalytic activity">
    <reaction evidence="6">
        <text>octanoate + ATP + CoA = octanoyl-CoA + AMP + diphosphate</text>
        <dbReference type="Rhea" id="RHEA:33631"/>
        <dbReference type="ChEBI" id="CHEBI:25646"/>
        <dbReference type="ChEBI" id="CHEBI:30616"/>
        <dbReference type="ChEBI" id="CHEBI:33019"/>
        <dbReference type="ChEBI" id="CHEBI:57287"/>
        <dbReference type="ChEBI" id="CHEBI:57386"/>
        <dbReference type="ChEBI" id="CHEBI:456215"/>
    </reaction>
</comment>
<dbReference type="EMBL" id="CAJNRD030001114">
    <property type="protein sequence ID" value="CAG5073242.1"/>
    <property type="molecule type" value="Genomic_DNA"/>
</dbReference>
<evidence type="ECO:0000256" key="1">
    <source>
        <dbReference type="ARBA" id="ARBA00006432"/>
    </source>
</evidence>
<dbReference type="Gene3D" id="3.30.300.30">
    <property type="match status" value="1"/>
</dbReference>
<dbReference type="Pfam" id="PF00501">
    <property type="entry name" value="AMP-binding"/>
    <property type="match status" value="1"/>
</dbReference>
<evidence type="ECO:0000313" key="10">
    <source>
        <dbReference type="EMBL" id="CAG5073242.1"/>
    </source>
</evidence>
<dbReference type="InterPro" id="IPR025110">
    <property type="entry name" value="AMP-bd_C"/>
</dbReference>
<dbReference type="PANTHER" id="PTHR43201:SF5">
    <property type="entry name" value="MEDIUM-CHAIN ACYL-COA LIGASE ACSF2, MITOCHONDRIAL"/>
    <property type="match status" value="1"/>
</dbReference>
<sequence length="534" mass="59811">MFLIKKNLSCKKFESLLKHCNRLIKKKGVKLSSNTAAYNDPNLSYRSNPGKEPIIDTTVGKLFEQVSKEFPNRECVVSVEQDNTRLTYSQVLERADKLAAGLKKLNINYGDRVGVWGPNHYQWLISFIGIARAGCIMVGINPAYQQNELNYSLNKVQVNTVIAPDKFRSQDYGKMLREAKNNCSALKNIILWTDKAIPGTYKFSDVESLASKIEIEGIAATQNEISPYDGCNIQFTSGTTGFPKAPLISHKSFVNNGRMTVYRSQLMNYHHKACLNVPFFHAFGMIHGCMVAFNTGMTLVLESPTFNPKKSIETIVKEKCTLAYGTPTMWVNMLDMQDRLKAPISSLHLTATGGAIISPELIKKIRNTFKVEKPSIIYGLTESTAVVFHSVPGDPPELNDYTVGYLHDHLEAMVVDDNGSPVPIGKPGELWTRGYSTMIGYWNDKENTSKTITDNVFGVNDDVYGEEICACIRLKESKTKLTADDIKKFAKGKISNFKIPRYIEFVDEFPKTTSGKIQKFKLKQLMESNGLIPV</sequence>
<dbReference type="InterPro" id="IPR045851">
    <property type="entry name" value="AMP-bd_C_sf"/>
</dbReference>
<proteinExistence type="inferred from homology"/>
<accession>A0A8J2H4W9</accession>
<dbReference type="PROSITE" id="PS00455">
    <property type="entry name" value="AMP_BINDING"/>
    <property type="match status" value="1"/>
</dbReference>
<evidence type="ECO:0000313" key="11">
    <source>
        <dbReference type="Proteomes" id="UP000786811"/>
    </source>
</evidence>
<protein>
    <recommendedName>
        <fullName evidence="5">Medium-chain acyl-CoA ligase ACSF2, mitochondrial</fullName>
        <ecNumber evidence="4">6.2.1.2</ecNumber>
    </recommendedName>
</protein>
<feature type="domain" description="AMP-binding enzyme C-terminal" evidence="9">
    <location>
        <begin position="456"/>
        <end position="516"/>
    </location>
</feature>
<dbReference type="GO" id="GO:0006631">
    <property type="term" value="P:fatty acid metabolic process"/>
    <property type="evidence" value="ECO:0007669"/>
    <property type="project" value="TreeGrafter"/>
</dbReference>
<dbReference type="EC" id="6.2.1.2" evidence="4"/>
<feature type="domain" description="AMP-dependent synthetase/ligase" evidence="8">
    <location>
        <begin position="63"/>
        <end position="442"/>
    </location>
</feature>
<organism evidence="10 11">
    <name type="scientific">Cotesia congregata</name>
    <name type="common">Parasitoid wasp</name>
    <name type="synonym">Apanteles congregatus</name>
    <dbReference type="NCBI Taxonomy" id="51543"/>
    <lineage>
        <taxon>Eukaryota</taxon>
        <taxon>Metazoa</taxon>
        <taxon>Ecdysozoa</taxon>
        <taxon>Arthropoda</taxon>
        <taxon>Hexapoda</taxon>
        <taxon>Insecta</taxon>
        <taxon>Pterygota</taxon>
        <taxon>Neoptera</taxon>
        <taxon>Endopterygota</taxon>
        <taxon>Hymenoptera</taxon>
        <taxon>Apocrita</taxon>
        <taxon>Ichneumonoidea</taxon>
        <taxon>Braconidae</taxon>
        <taxon>Microgastrinae</taxon>
        <taxon>Cotesia</taxon>
    </lineage>
</organism>
<dbReference type="InterPro" id="IPR000873">
    <property type="entry name" value="AMP-dep_synth/lig_dom"/>
</dbReference>
<dbReference type="InterPro" id="IPR020845">
    <property type="entry name" value="AMP-binding_CS"/>
</dbReference>
<evidence type="ECO:0000256" key="5">
    <source>
        <dbReference type="ARBA" id="ARBA00039638"/>
    </source>
</evidence>
<evidence type="ECO:0000256" key="3">
    <source>
        <dbReference type="ARBA" id="ARBA00037247"/>
    </source>
</evidence>
<dbReference type="OrthoDB" id="10253115at2759"/>
<comment type="catalytic activity">
    <reaction evidence="7">
        <text>a medium-chain fatty acid + ATP + CoA = a medium-chain fatty acyl-CoA + AMP + diphosphate</text>
        <dbReference type="Rhea" id="RHEA:48340"/>
        <dbReference type="ChEBI" id="CHEBI:30616"/>
        <dbReference type="ChEBI" id="CHEBI:33019"/>
        <dbReference type="ChEBI" id="CHEBI:57287"/>
        <dbReference type="ChEBI" id="CHEBI:59558"/>
        <dbReference type="ChEBI" id="CHEBI:90546"/>
        <dbReference type="ChEBI" id="CHEBI:456215"/>
        <dbReference type="EC" id="6.2.1.2"/>
    </reaction>
</comment>
<evidence type="ECO:0000256" key="7">
    <source>
        <dbReference type="ARBA" id="ARBA00048277"/>
    </source>
</evidence>
<dbReference type="GO" id="GO:0031956">
    <property type="term" value="F:medium-chain fatty acid-CoA ligase activity"/>
    <property type="evidence" value="ECO:0007669"/>
    <property type="project" value="UniProtKB-EC"/>
</dbReference>
<evidence type="ECO:0000259" key="9">
    <source>
        <dbReference type="Pfam" id="PF13193"/>
    </source>
</evidence>
<comment type="similarity">
    <text evidence="1">Belongs to the ATP-dependent AMP-binding enzyme family.</text>
</comment>
<name>A0A8J2H4W9_COTCN</name>
<dbReference type="AlphaFoldDB" id="A0A8J2H4W9"/>
<comment type="caution">
    <text evidence="10">The sequence shown here is derived from an EMBL/GenBank/DDBJ whole genome shotgun (WGS) entry which is preliminary data.</text>
</comment>
<dbReference type="Gene3D" id="3.40.50.980">
    <property type="match status" value="2"/>
</dbReference>
<evidence type="ECO:0000256" key="6">
    <source>
        <dbReference type="ARBA" id="ARBA00047319"/>
    </source>
</evidence>
<keyword evidence="11" id="KW-1185">Reference proteome</keyword>
<evidence type="ECO:0000259" key="8">
    <source>
        <dbReference type="Pfam" id="PF00501"/>
    </source>
</evidence>
<dbReference type="Proteomes" id="UP000786811">
    <property type="component" value="Unassembled WGS sequence"/>
</dbReference>
<comment type="function">
    <text evidence="3">Acyl-CoA synthases catalyze the initial reaction in fatty acid metabolism, by forming a thioester with CoA. Has some preference toward medium-chain substrates. Plays a role in adipocyte differentiation.</text>
</comment>
<dbReference type="Pfam" id="PF13193">
    <property type="entry name" value="AMP-binding_C"/>
    <property type="match status" value="1"/>
</dbReference>
<dbReference type="PANTHER" id="PTHR43201">
    <property type="entry name" value="ACYL-COA SYNTHETASE"/>
    <property type="match status" value="1"/>
</dbReference>
<reference evidence="10" key="1">
    <citation type="submission" date="2021-04" db="EMBL/GenBank/DDBJ databases">
        <authorList>
            <person name="Chebbi M.A.C M."/>
        </authorList>
    </citation>
    <scope>NUCLEOTIDE SEQUENCE</scope>
</reference>
<evidence type="ECO:0000256" key="2">
    <source>
        <dbReference type="ARBA" id="ARBA00022598"/>
    </source>
</evidence>
<keyword evidence="2" id="KW-0436">Ligase</keyword>